<dbReference type="SUPFAM" id="SSF53383">
    <property type="entry name" value="PLP-dependent transferases"/>
    <property type="match status" value="1"/>
</dbReference>
<dbReference type="Gene3D" id="3.90.1150.10">
    <property type="entry name" value="Aspartate Aminotransferase, domain 1"/>
    <property type="match status" value="1"/>
</dbReference>
<dbReference type="Proteomes" id="UP000622245">
    <property type="component" value="Unassembled WGS sequence"/>
</dbReference>
<dbReference type="Pfam" id="PF00282">
    <property type="entry name" value="Pyridoxal_deC"/>
    <property type="match status" value="1"/>
</dbReference>
<dbReference type="GO" id="GO:0008483">
    <property type="term" value="F:transaminase activity"/>
    <property type="evidence" value="ECO:0007669"/>
    <property type="project" value="UniProtKB-KW"/>
</dbReference>
<dbReference type="EMBL" id="JAEVHL010000088">
    <property type="protein sequence ID" value="MBM0277156.1"/>
    <property type="molecule type" value="Genomic_DNA"/>
</dbReference>
<dbReference type="InterPro" id="IPR015422">
    <property type="entry name" value="PyrdxlP-dep_Trfase_small"/>
</dbReference>
<dbReference type="Gene3D" id="3.40.640.10">
    <property type="entry name" value="Type I PLP-dependent aspartate aminotransferase-like (Major domain)"/>
    <property type="match status" value="1"/>
</dbReference>
<keyword evidence="9" id="KW-1185">Reference proteome</keyword>
<evidence type="ECO:0000256" key="1">
    <source>
        <dbReference type="ARBA" id="ARBA00001933"/>
    </source>
</evidence>
<proteinExistence type="inferred from homology"/>
<evidence type="ECO:0000256" key="6">
    <source>
        <dbReference type="RuleBase" id="RU000382"/>
    </source>
</evidence>
<evidence type="ECO:0000256" key="4">
    <source>
        <dbReference type="ARBA" id="ARBA00022898"/>
    </source>
</evidence>
<keyword evidence="8" id="KW-0032">Aminotransferase</keyword>
<name>A0ABS1YJ21_9ACTN</name>
<dbReference type="InterPro" id="IPR015424">
    <property type="entry name" value="PyrdxlP-dep_Trfase"/>
</dbReference>
<evidence type="ECO:0000256" key="7">
    <source>
        <dbReference type="SAM" id="MobiDB-lite"/>
    </source>
</evidence>
<evidence type="ECO:0000313" key="9">
    <source>
        <dbReference type="Proteomes" id="UP000622245"/>
    </source>
</evidence>
<gene>
    <name evidence="8" type="ORF">JM949_18035</name>
</gene>
<evidence type="ECO:0000256" key="5">
    <source>
        <dbReference type="ARBA" id="ARBA00023239"/>
    </source>
</evidence>
<feature type="region of interest" description="Disordered" evidence="7">
    <location>
        <begin position="25"/>
        <end position="53"/>
    </location>
</feature>
<reference evidence="8 9" key="1">
    <citation type="submission" date="2021-01" db="EMBL/GenBank/DDBJ databases">
        <title>Draft genome sequence of Micromonospora sp. strain STR1s_6.</title>
        <authorList>
            <person name="Karlyshev A."/>
            <person name="Jawad R."/>
        </authorList>
    </citation>
    <scope>NUCLEOTIDE SEQUENCE [LARGE SCALE GENOMIC DNA]</scope>
    <source>
        <strain evidence="8 9">STR1S-6</strain>
    </source>
</reference>
<keyword evidence="8" id="KW-0808">Transferase</keyword>
<comment type="similarity">
    <text evidence="2 6">Belongs to the group II decarboxylase family.</text>
</comment>
<comment type="caution">
    <text evidence="8">The sequence shown here is derived from an EMBL/GenBank/DDBJ whole genome shotgun (WGS) entry which is preliminary data.</text>
</comment>
<dbReference type="RefSeq" id="WP_203149597.1">
    <property type="nucleotide sequence ID" value="NZ_JAEVHL010000088.1"/>
</dbReference>
<dbReference type="PANTHER" id="PTHR11999:SF70">
    <property type="entry name" value="MIP05841P"/>
    <property type="match status" value="1"/>
</dbReference>
<dbReference type="InterPro" id="IPR010977">
    <property type="entry name" value="Aromatic_deC"/>
</dbReference>
<sequence length="481" mass="51655">MEPDRAAMTVMGRLVLDRVVDRTDRLPDRPATSSVSPDAEAELTRSLPAPPPAHAGDLGTLLARLDEAADCALETAGPGHLAYIPGSGLYTAALAEFYNRAVNRYGGITSVAPAFAAIEESVIRWMAQDVCGLPTGSGGVLTSGGSMATFTATVAARQQKLGEELGDGTVYTTAFAHHSVAKAARLAGIRAAHVRTVPHTSDLRMDPDAAAAMIRADRHAGRRPFLLVATAGTTDTGTIDPLPELAALAHDEGLWFHIDAAYGGFFRLTTRGSQRLTGLPEADSITLDPHKTLFMPFGTGAVVVRDIAALHAAHTGTGDYLQDSDSTNAIPDSSHLGAELTRETRGIRAWLPLHLHGVDAFRNALDEKLDLAEHVHRALSGIAELEVPLQPDLSTVIFRYRPADASEPAAEEADRRTRHLLERINAHRRVVLSSTRIDGRYTLRLCVVSHRTHHDRIDEALKIIATEIRSGTEVPTSRARS</sequence>
<evidence type="ECO:0000313" key="8">
    <source>
        <dbReference type="EMBL" id="MBM0277156.1"/>
    </source>
</evidence>
<keyword evidence="5 6" id="KW-0456">Lyase</keyword>
<dbReference type="PANTHER" id="PTHR11999">
    <property type="entry name" value="GROUP II PYRIDOXAL-5-PHOSPHATE DECARBOXYLASE"/>
    <property type="match status" value="1"/>
</dbReference>
<keyword evidence="3" id="KW-0210">Decarboxylase</keyword>
<evidence type="ECO:0000256" key="3">
    <source>
        <dbReference type="ARBA" id="ARBA00022793"/>
    </source>
</evidence>
<organism evidence="8 9">
    <name type="scientific">Micromonospora tarensis</name>
    <dbReference type="NCBI Taxonomy" id="2806100"/>
    <lineage>
        <taxon>Bacteria</taxon>
        <taxon>Bacillati</taxon>
        <taxon>Actinomycetota</taxon>
        <taxon>Actinomycetes</taxon>
        <taxon>Micromonosporales</taxon>
        <taxon>Micromonosporaceae</taxon>
        <taxon>Micromonospora</taxon>
    </lineage>
</organism>
<dbReference type="InterPro" id="IPR002129">
    <property type="entry name" value="PyrdxlP-dep_de-COase"/>
</dbReference>
<dbReference type="InterPro" id="IPR015421">
    <property type="entry name" value="PyrdxlP-dep_Trfase_major"/>
</dbReference>
<protein>
    <submittedName>
        <fullName evidence="8">Aminotransferase class V-fold PLP-dependent enzyme</fullName>
    </submittedName>
</protein>
<comment type="cofactor">
    <cofactor evidence="1 6">
        <name>pyridoxal 5'-phosphate</name>
        <dbReference type="ChEBI" id="CHEBI:597326"/>
    </cofactor>
</comment>
<evidence type="ECO:0000256" key="2">
    <source>
        <dbReference type="ARBA" id="ARBA00009533"/>
    </source>
</evidence>
<keyword evidence="4 6" id="KW-0663">Pyridoxal phosphate</keyword>
<accession>A0ABS1YJ21</accession>